<dbReference type="OrthoDB" id="2953045at2759"/>
<dbReference type="EMBL" id="KZ293690">
    <property type="protein sequence ID" value="PBK85511.1"/>
    <property type="molecule type" value="Genomic_DNA"/>
</dbReference>
<accession>A0A2H3CR32</accession>
<sequence length="194" mass="21476">MAFSSRIATPSLASKMETSYHSQAKLPSRSSEEVASLFDEMPAYMMLEEPISSQHSTMVDHKWRQLPAISSGTRDQGPLPPIRAILGHALDLPFPINEHKREMSPFAIAMEGANHCRPPFPGPLSLSDKPTQSQHKVIDSQRADFSLGNPDSSPRHGFSEPAYMDEHAVASPPTSPLKERRRSLLCQKMAGEYP</sequence>
<evidence type="ECO:0000313" key="2">
    <source>
        <dbReference type="EMBL" id="PBK85511.1"/>
    </source>
</evidence>
<feature type="region of interest" description="Disordered" evidence="1">
    <location>
        <begin position="119"/>
        <end position="194"/>
    </location>
</feature>
<dbReference type="Proteomes" id="UP000217790">
    <property type="component" value="Unassembled WGS sequence"/>
</dbReference>
<gene>
    <name evidence="2" type="ORF">ARMGADRAFT_556988</name>
</gene>
<dbReference type="InParanoid" id="A0A2H3CR32"/>
<protein>
    <submittedName>
        <fullName evidence="2">Uncharacterized protein</fullName>
    </submittedName>
</protein>
<evidence type="ECO:0000256" key="1">
    <source>
        <dbReference type="SAM" id="MobiDB-lite"/>
    </source>
</evidence>
<feature type="compositionally biased region" description="Basic and acidic residues" evidence="1">
    <location>
        <begin position="153"/>
        <end position="168"/>
    </location>
</feature>
<organism evidence="2 3">
    <name type="scientific">Armillaria gallica</name>
    <name type="common">Bulbous honey fungus</name>
    <name type="synonym">Armillaria bulbosa</name>
    <dbReference type="NCBI Taxonomy" id="47427"/>
    <lineage>
        <taxon>Eukaryota</taxon>
        <taxon>Fungi</taxon>
        <taxon>Dikarya</taxon>
        <taxon>Basidiomycota</taxon>
        <taxon>Agaricomycotina</taxon>
        <taxon>Agaricomycetes</taxon>
        <taxon>Agaricomycetidae</taxon>
        <taxon>Agaricales</taxon>
        <taxon>Marasmiineae</taxon>
        <taxon>Physalacriaceae</taxon>
        <taxon>Armillaria</taxon>
    </lineage>
</organism>
<reference evidence="3" key="1">
    <citation type="journal article" date="2017" name="Nat. Ecol. Evol.">
        <title>Genome expansion and lineage-specific genetic innovations in the forest pathogenic fungi Armillaria.</title>
        <authorList>
            <person name="Sipos G."/>
            <person name="Prasanna A.N."/>
            <person name="Walter M.C."/>
            <person name="O'Connor E."/>
            <person name="Balint B."/>
            <person name="Krizsan K."/>
            <person name="Kiss B."/>
            <person name="Hess J."/>
            <person name="Varga T."/>
            <person name="Slot J."/>
            <person name="Riley R."/>
            <person name="Boka B."/>
            <person name="Rigling D."/>
            <person name="Barry K."/>
            <person name="Lee J."/>
            <person name="Mihaltcheva S."/>
            <person name="LaButti K."/>
            <person name="Lipzen A."/>
            <person name="Waldron R."/>
            <person name="Moloney N.M."/>
            <person name="Sperisen C."/>
            <person name="Kredics L."/>
            <person name="Vagvoelgyi C."/>
            <person name="Patrignani A."/>
            <person name="Fitzpatrick D."/>
            <person name="Nagy I."/>
            <person name="Doyle S."/>
            <person name="Anderson J.B."/>
            <person name="Grigoriev I.V."/>
            <person name="Gueldener U."/>
            <person name="Muensterkoetter M."/>
            <person name="Nagy L.G."/>
        </authorList>
    </citation>
    <scope>NUCLEOTIDE SEQUENCE [LARGE SCALE GENOMIC DNA]</scope>
    <source>
        <strain evidence="3">Ar21-2</strain>
    </source>
</reference>
<evidence type="ECO:0000313" key="3">
    <source>
        <dbReference type="Proteomes" id="UP000217790"/>
    </source>
</evidence>
<proteinExistence type="predicted"/>
<dbReference type="AlphaFoldDB" id="A0A2H3CR32"/>
<name>A0A2H3CR32_ARMGA</name>
<keyword evidence="3" id="KW-1185">Reference proteome</keyword>